<evidence type="ECO:0000256" key="1">
    <source>
        <dbReference type="SAM" id="Coils"/>
    </source>
</evidence>
<feature type="domain" description="NB-ARC" evidence="3">
    <location>
        <begin position="123"/>
        <end position="259"/>
    </location>
</feature>
<dbReference type="Proteomes" id="UP000660729">
    <property type="component" value="Unassembled WGS sequence"/>
</dbReference>
<dbReference type="SMART" id="SM00028">
    <property type="entry name" value="TPR"/>
    <property type="match status" value="6"/>
</dbReference>
<comment type="caution">
    <text evidence="4">The sequence shown here is derived from an EMBL/GenBank/DDBJ whole genome shotgun (WGS) entry which is preliminary data.</text>
</comment>
<reference evidence="4" key="1">
    <citation type="submission" date="2020-04" db="EMBL/GenBank/DDBJ databases">
        <title>Draft genome resource of the tomato pathogen Pseudocercospora fuligena.</title>
        <authorList>
            <person name="Zaccaron A."/>
        </authorList>
    </citation>
    <scope>NUCLEOTIDE SEQUENCE</scope>
    <source>
        <strain evidence="4">PF001</strain>
    </source>
</reference>
<dbReference type="OrthoDB" id="3641649at2759"/>
<dbReference type="Pfam" id="PF13424">
    <property type="entry name" value="TPR_12"/>
    <property type="match status" value="1"/>
</dbReference>
<keyword evidence="1" id="KW-0175">Coiled coil</keyword>
<proteinExistence type="predicted"/>
<dbReference type="SUPFAM" id="SSF48452">
    <property type="entry name" value="TPR-like"/>
    <property type="match status" value="2"/>
</dbReference>
<name>A0A8H6RQJ9_9PEZI</name>
<dbReference type="PANTHER" id="PTHR46082">
    <property type="entry name" value="ATP/GTP-BINDING PROTEIN-RELATED"/>
    <property type="match status" value="1"/>
</dbReference>
<feature type="compositionally biased region" description="Acidic residues" evidence="2">
    <location>
        <begin position="409"/>
        <end position="418"/>
    </location>
</feature>
<protein>
    <recommendedName>
        <fullName evidence="3">NB-ARC domain-containing protein</fullName>
    </recommendedName>
</protein>
<gene>
    <name evidence="4" type="ORF">HII31_03271</name>
</gene>
<dbReference type="PANTHER" id="PTHR46082:SF6">
    <property type="entry name" value="AAA+ ATPASE DOMAIN-CONTAINING PROTEIN-RELATED"/>
    <property type="match status" value="1"/>
</dbReference>
<dbReference type="InterPro" id="IPR019734">
    <property type="entry name" value="TPR_rpt"/>
</dbReference>
<dbReference type="EMBL" id="JABCIY010000040">
    <property type="protein sequence ID" value="KAF7195379.1"/>
    <property type="molecule type" value="Genomic_DNA"/>
</dbReference>
<dbReference type="Pfam" id="PF00931">
    <property type="entry name" value="NB-ARC"/>
    <property type="match status" value="1"/>
</dbReference>
<dbReference type="Pfam" id="PF13374">
    <property type="entry name" value="TPR_10"/>
    <property type="match status" value="1"/>
</dbReference>
<dbReference type="InterPro" id="IPR002182">
    <property type="entry name" value="NB-ARC"/>
</dbReference>
<keyword evidence="5" id="KW-1185">Reference proteome</keyword>
<evidence type="ECO:0000313" key="4">
    <source>
        <dbReference type="EMBL" id="KAF7195379.1"/>
    </source>
</evidence>
<dbReference type="InterPro" id="IPR053137">
    <property type="entry name" value="NLR-like"/>
</dbReference>
<accession>A0A8H6RQJ9</accession>
<dbReference type="InterPro" id="IPR011990">
    <property type="entry name" value="TPR-like_helical_dom_sf"/>
</dbReference>
<dbReference type="InterPro" id="IPR027417">
    <property type="entry name" value="P-loop_NTPase"/>
</dbReference>
<organism evidence="4 5">
    <name type="scientific">Pseudocercospora fuligena</name>
    <dbReference type="NCBI Taxonomy" id="685502"/>
    <lineage>
        <taxon>Eukaryota</taxon>
        <taxon>Fungi</taxon>
        <taxon>Dikarya</taxon>
        <taxon>Ascomycota</taxon>
        <taxon>Pezizomycotina</taxon>
        <taxon>Dothideomycetes</taxon>
        <taxon>Dothideomycetidae</taxon>
        <taxon>Mycosphaerellales</taxon>
        <taxon>Mycosphaerellaceae</taxon>
        <taxon>Pseudocercospora</taxon>
    </lineage>
</organism>
<dbReference type="Gene3D" id="1.25.40.10">
    <property type="entry name" value="Tetratricopeptide repeat domain"/>
    <property type="match status" value="2"/>
</dbReference>
<dbReference type="GO" id="GO:0043531">
    <property type="term" value="F:ADP binding"/>
    <property type="evidence" value="ECO:0007669"/>
    <property type="project" value="InterPro"/>
</dbReference>
<dbReference type="SUPFAM" id="SSF52540">
    <property type="entry name" value="P-loop containing nucleoside triphosphate hydrolases"/>
    <property type="match status" value="1"/>
</dbReference>
<dbReference type="AlphaFoldDB" id="A0A8H6RQJ9"/>
<dbReference type="Gene3D" id="3.40.50.300">
    <property type="entry name" value="P-loop containing nucleotide triphosphate hydrolases"/>
    <property type="match status" value="1"/>
</dbReference>
<evidence type="ECO:0000313" key="5">
    <source>
        <dbReference type="Proteomes" id="UP000660729"/>
    </source>
</evidence>
<feature type="coiled-coil region" evidence="1">
    <location>
        <begin position="930"/>
        <end position="957"/>
    </location>
</feature>
<feature type="region of interest" description="Disordered" evidence="2">
    <location>
        <begin position="403"/>
        <end position="427"/>
    </location>
</feature>
<evidence type="ECO:0000259" key="3">
    <source>
        <dbReference type="Pfam" id="PF00931"/>
    </source>
</evidence>
<evidence type="ECO:0000256" key="2">
    <source>
        <dbReference type="SAM" id="MobiDB-lite"/>
    </source>
</evidence>
<dbReference type="Pfam" id="PF13181">
    <property type="entry name" value="TPR_8"/>
    <property type="match status" value="1"/>
</dbReference>
<sequence>MSDPEEDSQLAWSRSPGIDLTSRFAALRVAQGKRQQPDQFLFHGITAQDNVRQHNGNVYNTVTNNYQPIPTAISSATAATKDRPRVSPPRRPNASFVGQEPILERMSSTLLPRPDPAKSRKTSCYALYGIGGVCKSEIALQFVERHDDEYWGIFWVDFESLDTANSGYASIAEECGWTLSRKETSIRDVTYQLSKQKQNWLLIMDNCDKSSIDYSIYRPGGDHGAIIITTRQPEVAERYAEENSEEIFGLDEESAVYLLLKASRLPKEVPIQQRNAAIEIARQLSCHSLAVTVAASMLRKGRYGLEEYSEAWKRTRTQTELFQTKLQQDVPRYGTAFATFEVSVQELLATDPESGHHALELLSMLAFLDRTGVPEDLFTRAWAFGHKYRYDPDYVNLQDSVRSSAPELESSDDGNDEAMETRKQSGGNFATCINDSIDEFWPSHFEHALDFAWSTQDDLSTFRTARERPFELSLTSVSMDVATGTRVITMHPLLHSWARQRLPQAEAFSAWSSTAATLCLSSEVHHGWRDFTPLLRPHFESCFDLWPDKDATLMPTLEVCSILTQFWWQLYRADSKQCMNLVVQLERRFPTKSQSTIGQFDENHIKVLRMRAFTLYNLGDYAASLEITKQIVLSYQRLRSDDDMELLQAQNSLALSFLRLGQTQQALGILHEIVRIGKESFPSDNDALLLWQNSLGSTLLEEKQFEEAIAVLEDVVQIRKQKLSSTDPERLLSLHDLGRAYLGNGQSQRAIEILEEVVRIEAEIRPPADQSRLKSQHELGRAYLDNGQSQKAIEILEEVARIEAKILPTADQSRLSSKHQLGRAYLENGQSQKAIEILEEVVHIRSVTLPPTDSQLLASQHVLAWAYNEDQQISKAVHLQEHVVAMEKALPPKDRNVSERALVKYYIANQQAGKARALCNHIKFTTDQLSSKHQEYLEELENDLIALEEEEEEACANTLIPEER</sequence>